<dbReference type="InterPro" id="IPR006887">
    <property type="entry name" value="P4R3-like_central_dom"/>
</dbReference>
<evidence type="ECO:0000256" key="1">
    <source>
        <dbReference type="ARBA" id="ARBA00004123"/>
    </source>
</evidence>
<feature type="region of interest" description="Disordered" evidence="3">
    <location>
        <begin position="387"/>
        <end position="406"/>
    </location>
</feature>
<feature type="domain" description="Serine/threonine-protein phosphatase 4 regulatory subunit 3-like central" evidence="4">
    <location>
        <begin position="414"/>
        <end position="640"/>
    </location>
</feature>
<comment type="subcellular location">
    <subcellularLocation>
        <location evidence="1">Nucleus</location>
    </subcellularLocation>
</comment>
<feature type="region of interest" description="Disordered" evidence="3">
    <location>
        <begin position="663"/>
        <end position="697"/>
    </location>
</feature>
<dbReference type="Proteomes" id="UP000183365">
    <property type="component" value="Unassembled WGS sequence"/>
</dbReference>
<feature type="compositionally biased region" description="Acidic residues" evidence="3">
    <location>
        <begin position="663"/>
        <end position="689"/>
    </location>
</feature>
<dbReference type="GO" id="GO:0006974">
    <property type="term" value="P:DNA damage response"/>
    <property type="evidence" value="ECO:0007669"/>
    <property type="project" value="TreeGrafter"/>
</dbReference>
<dbReference type="InterPro" id="IPR051137">
    <property type="entry name" value="PP4R3-like"/>
</dbReference>
<dbReference type="PANTHER" id="PTHR23318:SF0">
    <property type="entry name" value="SERINE_THREONINE-PROTEIN PHOSPHATASE 4 REGULATORY SUBUNIT 3"/>
    <property type="match status" value="1"/>
</dbReference>
<dbReference type="AlphaFoldDB" id="A0A1L0FKK8"/>
<dbReference type="Gene3D" id="2.30.29.30">
    <property type="entry name" value="Pleckstrin-homology domain (PH domain)/Phosphotyrosine-binding domain (PTB)"/>
    <property type="match status" value="1"/>
</dbReference>
<evidence type="ECO:0000256" key="3">
    <source>
        <dbReference type="SAM" id="MobiDB-lite"/>
    </source>
</evidence>
<dbReference type="OrthoDB" id="27483at2759"/>
<evidence type="ECO:0000313" key="7">
    <source>
        <dbReference type="Proteomes" id="UP000183365"/>
    </source>
</evidence>
<feature type="domain" description="Serine/threonine-protein phosphatase 4 regulatory subunit 3-like central" evidence="4">
    <location>
        <begin position="802"/>
        <end position="990"/>
    </location>
</feature>
<dbReference type="Pfam" id="PF04802">
    <property type="entry name" value="PP4R3"/>
    <property type="match status" value="3"/>
</dbReference>
<protein>
    <recommendedName>
        <fullName evidence="8">Serine/threonine-protein phosphatase 4 regulatory subunit 3-like central domain-containing protein</fullName>
    </recommendedName>
</protein>
<feature type="compositionally biased region" description="Basic and acidic residues" evidence="3">
    <location>
        <begin position="42"/>
        <end position="69"/>
    </location>
</feature>
<dbReference type="InterPro" id="IPR011993">
    <property type="entry name" value="PH-like_dom_sf"/>
</dbReference>
<dbReference type="VEuPathDB" id="FungiDB:HGUI_02318"/>
<name>A0A1L0FKK8_9ASCO</name>
<feature type="region of interest" description="Disordered" evidence="3">
    <location>
        <begin position="37"/>
        <end position="69"/>
    </location>
</feature>
<accession>A0A1L0FKK8</accession>
<sequence length="1037" mass="119536">MEMKKNEQKEEVPMLIEPKPLINNNFIESESEFYITTDSETDDNKEYHPDNRDTAYDSKMEPTTPETDKIDGIFSDNEIEPMTMKKRVKVYFLENGDWRDVGTGYVSGIKKFPHEELEHNSNDEEIQPFLLVVDENSPSDSIIMSQLEGDIEYQRQEETLIVWRDCSGKDIALSFEEISGCDHICDFIKHIQSDLVPGISLIAIRGDINNLEVDSLQQNMSNAYSNNLIGNNNINNNFVELLAGPVALPSTELNQTLTELIASLKIINDNMNQPFMKSKTQKFILDKDYMTCLINNFNLNKTNKDWQKLILISSILKSILAYNESYIIYRILENDLFESCLEILEYDIDNPTMKANYVDLYQDFKIKAQRKQEIWFHDEALKVLSKNREASEDSSSEPSSLLSEEENDEAENCKFLVGQLARLTFLRDVVFARYIDDFHAIQDVLQEDQTLLLDFITKKLNILDNIVSEISTKYKTQQLTIDEVLQNMKMLHECILMAKSALGNHTEDSLDFMQKLVDIKIFEMLKIVFTGLSTTTSENESQAQSLEELKTLATDISLAIIENDIMSLKDECGTITSLSAAYMADRCAGEKDDTENDLVDLSMISVLANLLIKDKCQYLKPQLVHALLALLSTGGSTGVEDFFTQSLSNIDYKVTEIIDDENDFYTDKEEDEEFDDDIQKEDELDADDENKDKENNNNIALMGKTGALSMFVKQINNIDDEDDLENSKVNENVDMEEFEEASLEEDIVVDEEDEKFYENQLMNIADENDDYNMENNEIETGNFNLDKYVAMFGNSDEQHEFDQSEFYEEDCDDTSDYQSTIRTKFLTLFYDQIASPLIAPILNLDLPAFENNNLIYLFDIVKFMIYEHKDTSREFILKSEHSILVKISEIMRHSKTSFRIKIKCMKLFTTIISFNDSEYIGHIISENLLDGVFEIFREYGHVNGMIKSIILDFCKLMNDMNDDKLNVTAQDNFSALGEYIYERFLPTILEVVQDKEYTVLKRFIDVSKNVFEKLNVTENTSGIIKRIEAEQIDEVMV</sequence>
<organism evidence="6 7">
    <name type="scientific">Hanseniaspora guilliermondii</name>
    <dbReference type="NCBI Taxonomy" id="56406"/>
    <lineage>
        <taxon>Eukaryota</taxon>
        <taxon>Fungi</taxon>
        <taxon>Dikarya</taxon>
        <taxon>Ascomycota</taxon>
        <taxon>Saccharomycotina</taxon>
        <taxon>Saccharomycetes</taxon>
        <taxon>Saccharomycodales</taxon>
        <taxon>Saccharomycodaceae</taxon>
        <taxon>Hanseniaspora</taxon>
    </lineage>
</organism>
<dbReference type="GO" id="GO:0072542">
    <property type="term" value="F:protein phosphatase activator activity"/>
    <property type="evidence" value="ECO:0007669"/>
    <property type="project" value="TreeGrafter"/>
</dbReference>
<dbReference type="EMBL" id="FQNF01000039">
    <property type="protein sequence ID" value="SGZ40118.1"/>
    <property type="molecule type" value="Genomic_DNA"/>
</dbReference>
<evidence type="ECO:0000259" key="5">
    <source>
        <dbReference type="Pfam" id="PF22972"/>
    </source>
</evidence>
<dbReference type="InterPro" id="IPR055236">
    <property type="entry name" value="EVH1_PP4R3"/>
</dbReference>
<feature type="domain" description="PP4R3 EVH1-like" evidence="5">
    <location>
        <begin position="85"/>
        <end position="195"/>
    </location>
</feature>
<proteinExistence type="predicted"/>
<feature type="domain" description="Serine/threonine-protein phosphatase 4 regulatory subunit 3-like central" evidence="4">
    <location>
        <begin position="265"/>
        <end position="358"/>
    </location>
</feature>
<keyword evidence="7" id="KW-1185">Reference proteome</keyword>
<evidence type="ECO:0000313" key="6">
    <source>
        <dbReference type="EMBL" id="SGZ40118.1"/>
    </source>
</evidence>
<gene>
    <name evidence="6" type="ORF">HGUI_02318</name>
</gene>
<evidence type="ECO:0008006" key="8">
    <source>
        <dbReference type="Google" id="ProtNLM"/>
    </source>
</evidence>
<dbReference type="GO" id="GO:0005654">
    <property type="term" value="C:nucleoplasm"/>
    <property type="evidence" value="ECO:0007669"/>
    <property type="project" value="TreeGrafter"/>
</dbReference>
<dbReference type="PANTHER" id="PTHR23318">
    <property type="entry name" value="ATP SYNTHASE GAMMA-RELATED"/>
    <property type="match status" value="1"/>
</dbReference>
<dbReference type="GO" id="GO:0030289">
    <property type="term" value="C:protein phosphatase 4 complex"/>
    <property type="evidence" value="ECO:0007669"/>
    <property type="project" value="TreeGrafter"/>
</dbReference>
<dbReference type="Pfam" id="PF22972">
    <property type="entry name" value="EVH1_PP4R3"/>
    <property type="match status" value="1"/>
</dbReference>
<reference evidence="7" key="1">
    <citation type="submission" date="2016-11" db="EMBL/GenBank/DDBJ databases">
        <authorList>
            <person name="Guldener U."/>
        </authorList>
    </citation>
    <scope>NUCLEOTIDE SEQUENCE [LARGE SCALE GENOMIC DNA]</scope>
</reference>
<evidence type="ECO:0000259" key="4">
    <source>
        <dbReference type="Pfam" id="PF04802"/>
    </source>
</evidence>
<keyword evidence="2" id="KW-0539">Nucleus</keyword>
<evidence type="ECO:0000256" key="2">
    <source>
        <dbReference type="ARBA" id="ARBA00023242"/>
    </source>
</evidence>